<name>A0A6C0ADW3_9ZZZZ</name>
<proteinExistence type="predicted"/>
<protein>
    <submittedName>
        <fullName evidence="1">Uncharacterized protein</fullName>
    </submittedName>
</protein>
<evidence type="ECO:0000313" key="1">
    <source>
        <dbReference type="EMBL" id="QHS77701.1"/>
    </source>
</evidence>
<dbReference type="EMBL" id="MN740593">
    <property type="protein sequence ID" value="QHS77701.1"/>
    <property type="molecule type" value="Genomic_DNA"/>
</dbReference>
<dbReference type="AlphaFoldDB" id="A0A6C0ADW3"/>
<sequence length="426" mass="51622">MNKEEKKKLQLEKLKKIYNVNYDFRHYKNMYTDIDNNFHTDYNTSDDTDDKSEDEIIQDLKNTFGEKSYYFMDMNNEDLKKLEYIKYTNKKIFGIISSKTKLENYFYLKKIKLNYNGLYNLLFWTSELNFKERKKHVLELISKLFPIEKDIYKLKIYFIEDYNLPEKVILIDNKVTILAESVLNENSLDLIQMQNLDNFLSPKMQVPFLKLQTLTKFLFENLDLINISQFMFFGSISLYVYGYKYSDDIDGVTITLDRETMVEKVLMNEDSKIEFVDMGVVNDKVYWRDTWTATNLKVFKFFGINNYNILLSDPSNYFYFQGLKFLEIKFEIVAKFLRRYEKDIADLLMLPVLYPEKFDDLVYIENGMIYSRMFEKLEPFKIKNYMKENLFYIISERYNKNDILIFIDKYLIIHFPKYVKNLKRYV</sequence>
<organism evidence="1">
    <name type="scientific">viral metagenome</name>
    <dbReference type="NCBI Taxonomy" id="1070528"/>
    <lineage>
        <taxon>unclassified sequences</taxon>
        <taxon>metagenomes</taxon>
        <taxon>organismal metagenomes</taxon>
    </lineage>
</organism>
<accession>A0A6C0ADW3</accession>
<reference evidence="1" key="1">
    <citation type="journal article" date="2020" name="Nature">
        <title>Giant virus diversity and host interactions through global metagenomics.</title>
        <authorList>
            <person name="Schulz F."/>
            <person name="Roux S."/>
            <person name="Paez-Espino D."/>
            <person name="Jungbluth S."/>
            <person name="Walsh D.A."/>
            <person name="Denef V.J."/>
            <person name="McMahon K.D."/>
            <person name="Konstantinidis K.T."/>
            <person name="Eloe-Fadrosh E.A."/>
            <person name="Kyrpides N.C."/>
            <person name="Woyke T."/>
        </authorList>
    </citation>
    <scope>NUCLEOTIDE SEQUENCE</scope>
    <source>
        <strain evidence="1">GVMAG-S-1021933-23</strain>
    </source>
</reference>